<dbReference type="AlphaFoldDB" id="A0A3S5AV31"/>
<dbReference type="Proteomes" id="UP000784294">
    <property type="component" value="Unassembled WGS sequence"/>
</dbReference>
<evidence type="ECO:0000313" key="2">
    <source>
        <dbReference type="EMBL" id="VEL29236.1"/>
    </source>
</evidence>
<feature type="region of interest" description="Disordered" evidence="1">
    <location>
        <begin position="83"/>
        <end position="108"/>
    </location>
</feature>
<evidence type="ECO:0000256" key="1">
    <source>
        <dbReference type="SAM" id="MobiDB-lite"/>
    </source>
</evidence>
<name>A0A3S5AV31_9PLAT</name>
<feature type="compositionally biased region" description="Polar residues" evidence="1">
    <location>
        <begin position="86"/>
        <end position="107"/>
    </location>
</feature>
<organism evidence="2 3">
    <name type="scientific">Protopolystoma xenopodis</name>
    <dbReference type="NCBI Taxonomy" id="117903"/>
    <lineage>
        <taxon>Eukaryota</taxon>
        <taxon>Metazoa</taxon>
        <taxon>Spiralia</taxon>
        <taxon>Lophotrochozoa</taxon>
        <taxon>Platyhelminthes</taxon>
        <taxon>Monogenea</taxon>
        <taxon>Polyopisthocotylea</taxon>
        <taxon>Polystomatidea</taxon>
        <taxon>Polystomatidae</taxon>
        <taxon>Protopolystoma</taxon>
    </lineage>
</organism>
<sequence length="160" mass="17829">MAEFSGNLSSELQNNINKPLIMDDFLRTPPTGFVESSTSVDHLNSLLAVVEGSTNRTNEMVSNPLLRETNKRIVYVTNELRHEYLNNDQGDPSSSSQVTQPATQLEDPQQAIKAEIAKSESSLEETIRQAERKAEHDLLRPRISSVFPLVNFSSTGLRSN</sequence>
<keyword evidence="3" id="KW-1185">Reference proteome</keyword>
<protein>
    <submittedName>
        <fullName evidence="2">Uncharacterized protein</fullName>
    </submittedName>
</protein>
<reference evidence="2" key="1">
    <citation type="submission" date="2018-11" db="EMBL/GenBank/DDBJ databases">
        <authorList>
            <consortium name="Pathogen Informatics"/>
        </authorList>
    </citation>
    <scope>NUCLEOTIDE SEQUENCE</scope>
</reference>
<dbReference type="EMBL" id="CAAALY010101422">
    <property type="protein sequence ID" value="VEL29236.1"/>
    <property type="molecule type" value="Genomic_DNA"/>
</dbReference>
<proteinExistence type="predicted"/>
<gene>
    <name evidence="2" type="ORF">PXEA_LOCUS22676</name>
</gene>
<comment type="caution">
    <text evidence="2">The sequence shown here is derived from an EMBL/GenBank/DDBJ whole genome shotgun (WGS) entry which is preliminary data.</text>
</comment>
<accession>A0A3S5AV31</accession>
<evidence type="ECO:0000313" key="3">
    <source>
        <dbReference type="Proteomes" id="UP000784294"/>
    </source>
</evidence>